<evidence type="ECO:0000256" key="5">
    <source>
        <dbReference type="SAM" id="MobiDB-lite"/>
    </source>
</evidence>
<dbReference type="EMBL" id="JAUEDM010000004">
    <property type="protein sequence ID" value="KAK3318752.1"/>
    <property type="molecule type" value="Genomic_DNA"/>
</dbReference>
<feature type="compositionally biased region" description="Acidic residues" evidence="5">
    <location>
        <begin position="878"/>
        <end position="898"/>
    </location>
</feature>
<evidence type="ECO:0000256" key="3">
    <source>
        <dbReference type="PROSITE-ProRule" id="PRU00023"/>
    </source>
</evidence>
<organism evidence="6 7">
    <name type="scientific">Apodospora peruviana</name>
    <dbReference type="NCBI Taxonomy" id="516989"/>
    <lineage>
        <taxon>Eukaryota</taxon>
        <taxon>Fungi</taxon>
        <taxon>Dikarya</taxon>
        <taxon>Ascomycota</taxon>
        <taxon>Pezizomycotina</taxon>
        <taxon>Sordariomycetes</taxon>
        <taxon>Sordariomycetidae</taxon>
        <taxon>Sordariales</taxon>
        <taxon>Lasiosphaeriaceae</taxon>
        <taxon>Apodospora</taxon>
    </lineage>
</organism>
<reference evidence="6" key="2">
    <citation type="submission" date="2023-06" db="EMBL/GenBank/DDBJ databases">
        <authorList>
            <consortium name="Lawrence Berkeley National Laboratory"/>
            <person name="Haridas S."/>
            <person name="Hensen N."/>
            <person name="Bonometti L."/>
            <person name="Westerberg I."/>
            <person name="Brannstrom I.O."/>
            <person name="Guillou S."/>
            <person name="Cros-Aarteil S."/>
            <person name="Calhoun S."/>
            <person name="Kuo A."/>
            <person name="Mondo S."/>
            <person name="Pangilinan J."/>
            <person name="Riley R."/>
            <person name="Labutti K."/>
            <person name="Andreopoulos B."/>
            <person name="Lipzen A."/>
            <person name="Chen C."/>
            <person name="Yanf M."/>
            <person name="Daum C."/>
            <person name="Ng V."/>
            <person name="Clum A."/>
            <person name="Steindorff A."/>
            <person name="Ohm R."/>
            <person name="Martin F."/>
            <person name="Silar P."/>
            <person name="Natvig D."/>
            <person name="Lalanne C."/>
            <person name="Gautier V."/>
            <person name="Ament-Velasquez S.L."/>
            <person name="Kruys A."/>
            <person name="Hutchinson M.I."/>
            <person name="Powell A.J."/>
            <person name="Barry K."/>
            <person name="Miller A.N."/>
            <person name="Grigoriev I.V."/>
            <person name="Debuchy R."/>
            <person name="Gladieux P."/>
            <person name="Thoren M.H."/>
            <person name="Johannesson H."/>
        </authorList>
    </citation>
    <scope>NUCLEOTIDE SEQUENCE</scope>
    <source>
        <strain evidence="6">CBS 118394</strain>
    </source>
</reference>
<comment type="caution">
    <text evidence="6">The sequence shown here is derived from an EMBL/GenBank/DDBJ whole genome shotgun (WGS) entry which is preliminary data.</text>
</comment>
<name>A0AAE0M4B8_9PEZI</name>
<dbReference type="SUPFAM" id="SSF48403">
    <property type="entry name" value="Ankyrin repeat"/>
    <property type="match status" value="1"/>
</dbReference>
<evidence type="ECO:0000256" key="1">
    <source>
        <dbReference type="ARBA" id="ARBA00022737"/>
    </source>
</evidence>
<dbReference type="Pfam" id="PF12796">
    <property type="entry name" value="Ank_2"/>
    <property type="match status" value="2"/>
</dbReference>
<dbReference type="PANTHER" id="PTHR24198:SF165">
    <property type="entry name" value="ANKYRIN REPEAT-CONTAINING PROTEIN-RELATED"/>
    <property type="match status" value="1"/>
</dbReference>
<sequence>MDPLSAAASVIALVQAAAGIAKVTKVLYGFSKARDEFWDLFNELATLHSVVHDIQSSLDALPQQDGRLPIQQQQSLQNIIAELNQTTQDLETLSQRMLSCSKGRNKDGLHRISRIQWQRLKGKVQELRDKARCAREKLLLCFSTLHVSQGAQSTHAVLEIKGIMETFFSVSAQRHAESVSLIRDQQAELVRSLRMLEMSTHDTARLPNQSQKMLENTHENTLALKRRPADEGINVESQLARVMATSNHSERSSSSIMCFQTELKQRCPYGCNCQCHKRSTVQAPSWLRPIMGAFSVNYNSIPILSPRPCNLASCRSNSKTSIHLQYYFPSWLLARGMLLAISWSSLTGEGASLHLRIPVVIGRHRVWHYIAHDKVSQIQDLLVKQKISPNSVDERGQSLLLNCLRMRSDTSAKLLLEAGCNISLNSEYGTATAFATYRLLRRRSTRARTGPLLKPEKEYQHTLRRIAGDEDVLGLNLLRDSILGLKNAVPLDLALSADPSSIDTVDSVGLPPLSWAIEIENEEAVEFLIAQSASLEARGLNGRNLLTQAASRRTERGLRIARSLIRAGCSPNSRDLRGRTALHYVEAVEMVELLLEEGADPNLQDVYGKSPLHYLARPLRQWPIQGLVEAAQRLIAAGADVNSVDNAGRTPLHTITESYQSNMAMMTVPLFRCLHQAGAILRLTTRWGQSLLHNVARFGHAELLEYLRGAEAVGIDPDLKDGYGTTPSDDIYRLRDIDPELLVRERKPTPWEVLSFTLLIVEIRERNWKQGHFLYSRTDSGTWDLHLWQKAWAEEPWRHYAGNHSQNEGGSDWEDDNEGGYEDEDASSYEEDGEGEYENDEEGNYEGEGDRDHEGDGCNGHHITKDEGNNETDKNDHGEDEFDNSEDNDGDEENDVETDTTFPIAMPHWLRHELKEHPEDEALGSDIVTQEEVEKSTLGHAHSQQIEHTSGIGDIARMEGDGEESDVEDLIFYDALDGS</sequence>
<gene>
    <name evidence="6" type="ORF">B0H66DRAFT_558129</name>
</gene>
<dbReference type="InterPro" id="IPR002110">
    <property type="entry name" value="Ankyrin_rpt"/>
</dbReference>
<feature type="compositionally biased region" description="Acidic residues" evidence="5">
    <location>
        <begin position="811"/>
        <end position="847"/>
    </location>
</feature>
<feature type="region of interest" description="Disordered" evidence="5">
    <location>
        <begin position="802"/>
        <end position="900"/>
    </location>
</feature>
<feature type="compositionally biased region" description="Basic and acidic residues" evidence="5">
    <location>
        <begin position="863"/>
        <end position="877"/>
    </location>
</feature>
<evidence type="ECO:0000256" key="2">
    <source>
        <dbReference type="ARBA" id="ARBA00023043"/>
    </source>
</evidence>
<evidence type="ECO:0000313" key="6">
    <source>
        <dbReference type="EMBL" id="KAK3318752.1"/>
    </source>
</evidence>
<keyword evidence="2 3" id="KW-0040">ANK repeat</keyword>
<evidence type="ECO:0000313" key="7">
    <source>
        <dbReference type="Proteomes" id="UP001283341"/>
    </source>
</evidence>
<evidence type="ECO:0008006" key="8">
    <source>
        <dbReference type="Google" id="ProtNLM"/>
    </source>
</evidence>
<accession>A0AAE0M4B8</accession>
<keyword evidence="7" id="KW-1185">Reference proteome</keyword>
<keyword evidence="4" id="KW-0175">Coiled coil</keyword>
<reference evidence="6" key="1">
    <citation type="journal article" date="2023" name="Mol. Phylogenet. Evol.">
        <title>Genome-scale phylogeny and comparative genomics of the fungal order Sordariales.</title>
        <authorList>
            <person name="Hensen N."/>
            <person name="Bonometti L."/>
            <person name="Westerberg I."/>
            <person name="Brannstrom I.O."/>
            <person name="Guillou S."/>
            <person name="Cros-Aarteil S."/>
            <person name="Calhoun S."/>
            <person name="Haridas S."/>
            <person name="Kuo A."/>
            <person name="Mondo S."/>
            <person name="Pangilinan J."/>
            <person name="Riley R."/>
            <person name="LaButti K."/>
            <person name="Andreopoulos B."/>
            <person name="Lipzen A."/>
            <person name="Chen C."/>
            <person name="Yan M."/>
            <person name="Daum C."/>
            <person name="Ng V."/>
            <person name="Clum A."/>
            <person name="Steindorff A."/>
            <person name="Ohm R.A."/>
            <person name="Martin F."/>
            <person name="Silar P."/>
            <person name="Natvig D.O."/>
            <person name="Lalanne C."/>
            <person name="Gautier V."/>
            <person name="Ament-Velasquez S.L."/>
            <person name="Kruys A."/>
            <person name="Hutchinson M.I."/>
            <person name="Powell A.J."/>
            <person name="Barry K."/>
            <person name="Miller A.N."/>
            <person name="Grigoriev I.V."/>
            <person name="Debuchy R."/>
            <person name="Gladieux P."/>
            <person name="Hiltunen Thoren M."/>
            <person name="Johannesson H."/>
        </authorList>
    </citation>
    <scope>NUCLEOTIDE SEQUENCE</scope>
    <source>
        <strain evidence="6">CBS 118394</strain>
    </source>
</reference>
<dbReference type="InterPro" id="IPR036770">
    <property type="entry name" value="Ankyrin_rpt-contain_sf"/>
</dbReference>
<keyword evidence="1" id="KW-0677">Repeat</keyword>
<feature type="repeat" description="ANK" evidence="3">
    <location>
        <begin position="607"/>
        <end position="646"/>
    </location>
</feature>
<dbReference type="AlphaFoldDB" id="A0AAE0M4B8"/>
<dbReference type="PANTHER" id="PTHR24198">
    <property type="entry name" value="ANKYRIN REPEAT AND PROTEIN KINASE DOMAIN-CONTAINING PROTEIN"/>
    <property type="match status" value="1"/>
</dbReference>
<dbReference type="SMART" id="SM00248">
    <property type="entry name" value="ANK"/>
    <property type="match status" value="6"/>
</dbReference>
<evidence type="ECO:0000256" key="4">
    <source>
        <dbReference type="SAM" id="Coils"/>
    </source>
</evidence>
<dbReference type="PROSITE" id="PS50088">
    <property type="entry name" value="ANK_REPEAT"/>
    <property type="match status" value="1"/>
</dbReference>
<feature type="coiled-coil region" evidence="4">
    <location>
        <begin position="76"/>
        <end position="137"/>
    </location>
</feature>
<dbReference type="Gene3D" id="1.25.40.20">
    <property type="entry name" value="Ankyrin repeat-containing domain"/>
    <property type="match status" value="2"/>
</dbReference>
<proteinExistence type="predicted"/>
<protein>
    <recommendedName>
        <fullName evidence="8">Fungal N-terminal domain-containing protein</fullName>
    </recommendedName>
</protein>
<dbReference type="Proteomes" id="UP001283341">
    <property type="component" value="Unassembled WGS sequence"/>
</dbReference>